<evidence type="ECO:0000256" key="5">
    <source>
        <dbReference type="ARBA" id="ARBA00013950"/>
    </source>
</evidence>
<dbReference type="GO" id="GO:0004746">
    <property type="term" value="F:riboflavin synthase activity"/>
    <property type="evidence" value="ECO:0007669"/>
    <property type="project" value="UniProtKB-EC"/>
</dbReference>
<evidence type="ECO:0000259" key="9">
    <source>
        <dbReference type="PROSITE" id="PS51177"/>
    </source>
</evidence>
<organism evidence="10">
    <name type="scientific">marine metagenome</name>
    <dbReference type="NCBI Taxonomy" id="408172"/>
    <lineage>
        <taxon>unclassified sequences</taxon>
        <taxon>metagenomes</taxon>
        <taxon>ecological metagenomes</taxon>
    </lineage>
</organism>
<name>A0A383F4V0_9ZZZZ</name>
<comment type="catalytic activity">
    <reaction evidence="1">
        <text>2 6,7-dimethyl-8-(1-D-ribityl)lumazine + H(+) = 5-amino-6-(D-ribitylamino)uracil + riboflavin</text>
        <dbReference type="Rhea" id="RHEA:20772"/>
        <dbReference type="ChEBI" id="CHEBI:15378"/>
        <dbReference type="ChEBI" id="CHEBI:15934"/>
        <dbReference type="ChEBI" id="CHEBI:57986"/>
        <dbReference type="ChEBI" id="CHEBI:58201"/>
        <dbReference type="EC" id="2.5.1.9"/>
    </reaction>
</comment>
<comment type="function">
    <text evidence="2">Catalyzes the dismutation of two molecules of 6,7-dimethyl-8-ribityllumazine, resulting in the formation of riboflavin and 5-amino-6-(D-ribitylamino)uracil.</text>
</comment>
<dbReference type="NCBIfam" id="NF006767">
    <property type="entry name" value="PRK09289.1"/>
    <property type="match status" value="1"/>
</dbReference>
<gene>
    <name evidence="10" type="ORF">METZ01_LOCUS517001</name>
</gene>
<dbReference type="CDD" id="cd00402">
    <property type="entry name" value="Riboflavin_synthase_like"/>
    <property type="match status" value="1"/>
</dbReference>
<evidence type="ECO:0000256" key="2">
    <source>
        <dbReference type="ARBA" id="ARBA00002803"/>
    </source>
</evidence>
<dbReference type="Pfam" id="PF00677">
    <property type="entry name" value="Lum_binding"/>
    <property type="match status" value="1"/>
</dbReference>
<evidence type="ECO:0000256" key="3">
    <source>
        <dbReference type="ARBA" id="ARBA00004887"/>
    </source>
</evidence>
<dbReference type="Gene3D" id="2.40.30.20">
    <property type="match status" value="2"/>
</dbReference>
<dbReference type="GO" id="GO:0009231">
    <property type="term" value="P:riboflavin biosynthetic process"/>
    <property type="evidence" value="ECO:0007669"/>
    <property type="project" value="UniProtKB-KW"/>
</dbReference>
<dbReference type="InterPro" id="IPR026017">
    <property type="entry name" value="Lumazine-bd_dom"/>
</dbReference>
<evidence type="ECO:0000256" key="7">
    <source>
        <dbReference type="ARBA" id="ARBA00022679"/>
    </source>
</evidence>
<dbReference type="EMBL" id="UINC01231559">
    <property type="protein sequence ID" value="SVE64147.1"/>
    <property type="molecule type" value="Genomic_DNA"/>
</dbReference>
<feature type="non-terminal residue" evidence="10">
    <location>
        <position position="1"/>
    </location>
</feature>
<dbReference type="InterPro" id="IPR001783">
    <property type="entry name" value="Lumazine-bd"/>
</dbReference>
<dbReference type="PANTHER" id="PTHR21098:SF12">
    <property type="entry name" value="RIBOFLAVIN SYNTHASE"/>
    <property type="match status" value="1"/>
</dbReference>
<dbReference type="InterPro" id="IPR023366">
    <property type="entry name" value="ATP_synth_asu-like_sf"/>
</dbReference>
<reference evidence="10" key="1">
    <citation type="submission" date="2018-05" db="EMBL/GenBank/DDBJ databases">
        <authorList>
            <person name="Lanie J.A."/>
            <person name="Ng W.-L."/>
            <person name="Kazmierczak K.M."/>
            <person name="Andrzejewski T.M."/>
            <person name="Davidsen T.M."/>
            <person name="Wayne K.J."/>
            <person name="Tettelin H."/>
            <person name="Glass J.I."/>
            <person name="Rusch D."/>
            <person name="Podicherti R."/>
            <person name="Tsui H.-C.T."/>
            <person name="Winkler M.E."/>
        </authorList>
    </citation>
    <scope>NUCLEOTIDE SEQUENCE</scope>
</reference>
<dbReference type="AlphaFoldDB" id="A0A383F4V0"/>
<comment type="pathway">
    <text evidence="3">Cofactor biosynthesis; riboflavin biosynthesis; riboflavin from 2-hydroxy-3-oxobutyl phosphate and 5-amino-6-(D-ribitylamino)uracil: step 2/2.</text>
</comment>
<keyword evidence="6" id="KW-0686">Riboflavin biosynthesis</keyword>
<feature type="domain" description="Lumazine-binding" evidence="9">
    <location>
        <begin position="45"/>
        <end position="141"/>
    </location>
</feature>
<evidence type="ECO:0000256" key="1">
    <source>
        <dbReference type="ARBA" id="ARBA00000968"/>
    </source>
</evidence>
<dbReference type="SUPFAM" id="SSF63380">
    <property type="entry name" value="Riboflavin synthase domain-like"/>
    <property type="match status" value="2"/>
</dbReference>
<protein>
    <recommendedName>
        <fullName evidence="5">Riboflavin synthase</fullName>
        <ecNumber evidence="4">2.5.1.9</ecNumber>
    </recommendedName>
</protein>
<sequence length="147" mass="16523">IHKECFVVEISPETLSRTNLQDLNKNDLLNLEKPLAYNGLIGGHLVQGHVDTIGKIENIKEEGNSKIFTISHPKTYTQYVVEKGFITVDGISLTVVECVDNKFTLSIIPYTFNNTNLKLKKVGLNLNIEFDILAKYVEKSLSTNKNN</sequence>
<dbReference type="FunFam" id="2.40.30.20:FF:000004">
    <property type="entry name" value="Riboflavin synthase, alpha subunit"/>
    <property type="match status" value="1"/>
</dbReference>
<dbReference type="EC" id="2.5.1.9" evidence="4"/>
<dbReference type="PROSITE" id="PS51177">
    <property type="entry name" value="LUMAZINE_BIND"/>
    <property type="match status" value="2"/>
</dbReference>
<dbReference type="PANTHER" id="PTHR21098">
    <property type="entry name" value="RIBOFLAVIN SYNTHASE ALPHA CHAIN"/>
    <property type="match status" value="1"/>
</dbReference>
<keyword evidence="8" id="KW-0677">Repeat</keyword>
<dbReference type="NCBIfam" id="TIGR00187">
    <property type="entry name" value="ribE"/>
    <property type="match status" value="1"/>
</dbReference>
<keyword evidence="7" id="KW-0808">Transferase</keyword>
<evidence type="ECO:0000256" key="4">
    <source>
        <dbReference type="ARBA" id="ARBA00012827"/>
    </source>
</evidence>
<dbReference type="InterPro" id="IPR017938">
    <property type="entry name" value="Riboflavin_synthase-like_b-brl"/>
</dbReference>
<proteinExistence type="predicted"/>
<accession>A0A383F4V0</accession>
<evidence type="ECO:0000256" key="6">
    <source>
        <dbReference type="ARBA" id="ARBA00022619"/>
    </source>
</evidence>
<evidence type="ECO:0000256" key="8">
    <source>
        <dbReference type="ARBA" id="ARBA00022737"/>
    </source>
</evidence>
<evidence type="ECO:0000313" key="10">
    <source>
        <dbReference type="EMBL" id="SVE64147.1"/>
    </source>
</evidence>
<feature type="domain" description="Lumazine-binding" evidence="9">
    <location>
        <begin position="1"/>
        <end position="44"/>
    </location>
</feature>